<comment type="caution">
    <text evidence="1">The sequence shown here is derived from an EMBL/GenBank/DDBJ whole genome shotgun (WGS) entry which is preliminary data.</text>
</comment>
<gene>
    <name evidence="1" type="ORF">Vadar_012865</name>
</gene>
<sequence>MGCLTTTSSEWLRTHWTPTMDHYFIDLMLDHIHKGNRVGNTFNKQAWEDMLTVFTAKFGSPHDKDLLKSHYSTLWTQFNDVKNLLDQSGFSWDDKLQMVIADDYVWETFIKADGRYSRSSHDIDFDDDIQGLTNGEVKEDLIPTVSNCARMYWTLPMDRCLIDLLFDQVLKGNKIGHALMTHAWNEIIVSFKSKFGSHYEKEVLKSRYKYLRQQYNNVNILLDQSGFYWDETKEMVIAKERVWVSFAKEYPDAQLYKCKTIPSYRKLCVVYGEESLDGRPSWTAHEEDPTRRDIQSNATGDYSKKDWTPSMDRYLIDLLLKQVHKGHKINHMFLKQALIDIVALFRDRFGSEHGKRVFRRQYKRLKKLYTNTKNLLELGEFWWDESNQMVTGPNDEHPEGKSFRSKAMPNYNDLFLVYGDSNSEGSWNQLNPHGGFNSDGQEDDLSYSSGDKQSFAWTKPMDRYFIELMLGQVLEGNQVDNTFNNQAWVFMITSFSEKFGCPFNRCMLESRYQSLIRQHDDISTLLNQNGFEWDEIQQKLKTDDDVWEAYIEEHPDAIGCKDKILENYSDLRIIFGDGNSSHLCPEIDIDDNATDMDMDGIFGALQSLVRDIEVSKGGTSKCPKGEKDANPQQH</sequence>
<name>A0ACB7XYK2_9ERIC</name>
<proteinExistence type="predicted"/>
<accession>A0ACB7XYK2</accession>
<dbReference type="Proteomes" id="UP000828048">
    <property type="component" value="Chromosome 5"/>
</dbReference>
<reference evidence="1 2" key="1">
    <citation type="journal article" date="2021" name="Hortic Res">
        <title>High-quality reference genome and annotation aids understanding of berry development for evergreen blueberry (Vaccinium darrowii).</title>
        <authorList>
            <person name="Yu J."/>
            <person name="Hulse-Kemp A.M."/>
            <person name="Babiker E."/>
            <person name="Staton M."/>
        </authorList>
    </citation>
    <scope>NUCLEOTIDE SEQUENCE [LARGE SCALE GENOMIC DNA]</scope>
    <source>
        <strain evidence="2">cv. NJ 8807/NJ 8810</strain>
        <tissue evidence="1">Young leaf</tissue>
    </source>
</reference>
<organism evidence="1 2">
    <name type="scientific">Vaccinium darrowii</name>
    <dbReference type="NCBI Taxonomy" id="229202"/>
    <lineage>
        <taxon>Eukaryota</taxon>
        <taxon>Viridiplantae</taxon>
        <taxon>Streptophyta</taxon>
        <taxon>Embryophyta</taxon>
        <taxon>Tracheophyta</taxon>
        <taxon>Spermatophyta</taxon>
        <taxon>Magnoliopsida</taxon>
        <taxon>eudicotyledons</taxon>
        <taxon>Gunneridae</taxon>
        <taxon>Pentapetalae</taxon>
        <taxon>asterids</taxon>
        <taxon>Ericales</taxon>
        <taxon>Ericaceae</taxon>
        <taxon>Vaccinioideae</taxon>
        <taxon>Vaccinieae</taxon>
        <taxon>Vaccinium</taxon>
    </lineage>
</organism>
<evidence type="ECO:0000313" key="2">
    <source>
        <dbReference type="Proteomes" id="UP000828048"/>
    </source>
</evidence>
<dbReference type="EMBL" id="CM037155">
    <property type="protein sequence ID" value="KAH7846354.1"/>
    <property type="molecule type" value="Genomic_DNA"/>
</dbReference>
<keyword evidence="2" id="KW-1185">Reference proteome</keyword>
<protein>
    <submittedName>
        <fullName evidence="1">Uncharacterized protein</fullName>
    </submittedName>
</protein>
<evidence type="ECO:0000313" key="1">
    <source>
        <dbReference type="EMBL" id="KAH7846354.1"/>
    </source>
</evidence>